<name>A0AAV7URP6_PLEWA</name>
<evidence type="ECO:0000313" key="3">
    <source>
        <dbReference type="Proteomes" id="UP001066276"/>
    </source>
</evidence>
<organism evidence="2 3">
    <name type="scientific">Pleurodeles waltl</name>
    <name type="common">Iberian ribbed newt</name>
    <dbReference type="NCBI Taxonomy" id="8319"/>
    <lineage>
        <taxon>Eukaryota</taxon>
        <taxon>Metazoa</taxon>
        <taxon>Chordata</taxon>
        <taxon>Craniata</taxon>
        <taxon>Vertebrata</taxon>
        <taxon>Euteleostomi</taxon>
        <taxon>Amphibia</taxon>
        <taxon>Batrachia</taxon>
        <taxon>Caudata</taxon>
        <taxon>Salamandroidea</taxon>
        <taxon>Salamandridae</taxon>
        <taxon>Pleurodelinae</taxon>
        <taxon>Pleurodeles</taxon>
    </lineage>
</organism>
<comment type="caution">
    <text evidence="2">The sequence shown here is derived from an EMBL/GenBank/DDBJ whole genome shotgun (WGS) entry which is preliminary data.</text>
</comment>
<evidence type="ECO:0000313" key="2">
    <source>
        <dbReference type="EMBL" id="KAJ1191066.1"/>
    </source>
</evidence>
<accession>A0AAV7URP6</accession>
<dbReference type="AlphaFoldDB" id="A0AAV7URP6"/>
<protein>
    <submittedName>
        <fullName evidence="2">Uncharacterized protein</fullName>
    </submittedName>
</protein>
<proteinExistence type="predicted"/>
<dbReference type="Proteomes" id="UP001066276">
    <property type="component" value="Chromosome 2_2"/>
</dbReference>
<evidence type="ECO:0000256" key="1">
    <source>
        <dbReference type="SAM" id="MobiDB-lite"/>
    </source>
</evidence>
<dbReference type="EMBL" id="JANPWB010000004">
    <property type="protein sequence ID" value="KAJ1191066.1"/>
    <property type="molecule type" value="Genomic_DNA"/>
</dbReference>
<sequence length="148" mass="16884">MKDCAAWRIDTQSHPWPEGVQFEFSPFPLIQNVTVNPHGNDRGRGLSAPGRLKREERRHARKKKDKASEVPAETWRSSPGTGDETRGEAERFGRHIEGTWLHHGGTWLHQVRDGLRGQVIPLLKRVGVVRRDWGARGWAESDRKPRGT</sequence>
<keyword evidence="3" id="KW-1185">Reference proteome</keyword>
<feature type="region of interest" description="Disordered" evidence="1">
    <location>
        <begin position="33"/>
        <end position="90"/>
    </location>
</feature>
<gene>
    <name evidence="2" type="ORF">NDU88_000383</name>
</gene>
<reference evidence="2" key="1">
    <citation type="journal article" date="2022" name="bioRxiv">
        <title>Sequencing and chromosome-scale assembly of the giantPleurodeles waltlgenome.</title>
        <authorList>
            <person name="Brown T."/>
            <person name="Elewa A."/>
            <person name="Iarovenko S."/>
            <person name="Subramanian E."/>
            <person name="Araus A.J."/>
            <person name="Petzold A."/>
            <person name="Susuki M."/>
            <person name="Suzuki K.-i.T."/>
            <person name="Hayashi T."/>
            <person name="Toyoda A."/>
            <person name="Oliveira C."/>
            <person name="Osipova E."/>
            <person name="Leigh N.D."/>
            <person name="Simon A."/>
            <person name="Yun M.H."/>
        </authorList>
    </citation>
    <scope>NUCLEOTIDE SEQUENCE</scope>
    <source>
        <strain evidence="2">20211129_DDA</strain>
        <tissue evidence="2">Liver</tissue>
    </source>
</reference>